<keyword evidence="2" id="KW-1185">Reference proteome</keyword>
<sequence length="79" mass="8818">MAETSPRITIAHHDRYGVVATMSHDNHVADHVLQLVGFERLSDGYLYALTEPDRDLTRCGQQAVQSLHAARYTVTSDHA</sequence>
<protein>
    <submittedName>
        <fullName evidence="1">Uncharacterized protein</fullName>
    </submittedName>
</protein>
<dbReference type="RefSeq" id="WP_251418936.1">
    <property type="nucleotide sequence ID" value="NZ_JAMQGM010000056.1"/>
</dbReference>
<proteinExistence type="predicted"/>
<gene>
    <name evidence="1" type="ORF">M1E25_23475</name>
</gene>
<dbReference type="Proteomes" id="UP001167160">
    <property type="component" value="Unassembled WGS sequence"/>
</dbReference>
<accession>A0ABT0XEQ6</accession>
<reference evidence="1" key="1">
    <citation type="journal article" date="2023" name="Int. J. Syst. Evol. Microbiol.">
        <title>Streptomyces meridianus sp. nov. isolated from brackish water of the Tagus estuary in Alcochete, Portugal.</title>
        <authorList>
            <person name="Santos J.D.N."/>
            <person name="Klimek D."/>
            <person name="Calusinska M."/>
            <person name="Lobo Da Cunha A."/>
            <person name="Catita J."/>
            <person name="Goncalves H."/>
            <person name="Gonzalez I."/>
            <person name="Reyes F."/>
            <person name="Lage O.M."/>
        </authorList>
    </citation>
    <scope>NUCLEOTIDE SEQUENCE</scope>
    <source>
        <strain evidence="1">MTZ3.1</strain>
    </source>
</reference>
<dbReference type="EMBL" id="JAMQGM010000056">
    <property type="protein sequence ID" value="MCM2580262.1"/>
    <property type="molecule type" value="Genomic_DNA"/>
</dbReference>
<organism evidence="1 2">
    <name type="scientific">Streptomyces meridianus</name>
    <dbReference type="NCBI Taxonomy" id="2938945"/>
    <lineage>
        <taxon>Bacteria</taxon>
        <taxon>Bacillati</taxon>
        <taxon>Actinomycetota</taxon>
        <taxon>Actinomycetes</taxon>
        <taxon>Kitasatosporales</taxon>
        <taxon>Streptomycetaceae</taxon>
        <taxon>Streptomyces</taxon>
    </lineage>
</organism>
<comment type="caution">
    <text evidence="1">The sequence shown here is derived from an EMBL/GenBank/DDBJ whole genome shotgun (WGS) entry which is preliminary data.</text>
</comment>
<evidence type="ECO:0000313" key="1">
    <source>
        <dbReference type="EMBL" id="MCM2580262.1"/>
    </source>
</evidence>
<evidence type="ECO:0000313" key="2">
    <source>
        <dbReference type="Proteomes" id="UP001167160"/>
    </source>
</evidence>
<name>A0ABT0XEQ6_9ACTN</name>